<feature type="region of interest" description="Disordered" evidence="6">
    <location>
        <begin position="1"/>
        <end position="51"/>
    </location>
</feature>
<evidence type="ECO:0000313" key="8">
    <source>
        <dbReference type="EMBL" id="AGW25593.1"/>
    </source>
</evidence>
<evidence type="ECO:0000259" key="7">
    <source>
        <dbReference type="PROSITE" id="PS51032"/>
    </source>
</evidence>
<keyword evidence="5" id="KW-0539">Nucleus</keyword>
<keyword evidence="4" id="KW-0804">Transcription</keyword>
<reference evidence="8" key="1">
    <citation type="submission" date="2012-12" db="EMBL/GenBank/DDBJ databases">
        <title>Genome-wide identification and plylogenetic analysis of the AP2/ERF in Lotus corniculatus.</title>
        <authorList>
            <person name="Sun Z."/>
            <person name="Wu Y."/>
        </authorList>
    </citation>
    <scope>NUCLEOTIDE SEQUENCE</scope>
</reference>
<name>A0A0U1T7L0_LOTCO</name>
<evidence type="ECO:0000256" key="3">
    <source>
        <dbReference type="ARBA" id="ARBA00023125"/>
    </source>
</evidence>
<dbReference type="PANTHER" id="PTHR31194">
    <property type="entry name" value="SHN SHINE , DNA BINDING / TRANSCRIPTION FACTOR"/>
    <property type="match status" value="1"/>
</dbReference>
<dbReference type="InterPro" id="IPR001471">
    <property type="entry name" value="AP2/ERF_dom"/>
</dbReference>
<accession>A0A0U1T7L0</accession>
<organism evidence="8">
    <name type="scientific">Lotus corniculatus</name>
    <name type="common">Bird's-foot trefoil</name>
    <dbReference type="NCBI Taxonomy" id="47247"/>
    <lineage>
        <taxon>Eukaryota</taxon>
        <taxon>Viridiplantae</taxon>
        <taxon>Streptophyta</taxon>
        <taxon>Embryophyta</taxon>
        <taxon>Tracheophyta</taxon>
        <taxon>Spermatophyta</taxon>
        <taxon>Magnoliopsida</taxon>
        <taxon>eudicotyledons</taxon>
        <taxon>Gunneridae</taxon>
        <taxon>Pentapetalae</taxon>
        <taxon>rosids</taxon>
        <taxon>fabids</taxon>
        <taxon>Fabales</taxon>
        <taxon>Fabaceae</taxon>
        <taxon>Papilionoideae</taxon>
        <taxon>50 kb inversion clade</taxon>
        <taxon>NPAAA clade</taxon>
        <taxon>Hologalegina</taxon>
        <taxon>robinioid clade</taxon>
        <taxon>Loteae</taxon>
        <taxon>Lotus</taxon>
    </lineage>
</organism>
<dbReference type="AlphaFoldDB" id="A0A0U1T7L0"/>
<dbReference type="Pfam" id="PF00847">
    <property type="entry name" value="AP2"/>
    <property type="match status" value="1"/>
</dbReference>
<dbReference type="SUPFAM" id="SSF54171">
    <property type="entry name" value="DNA-binding domain"/>
    <property type="match status" value="1"/>
</dbReference>
<dbReference type="EMBL" id="KC309471">
    <property type="protein sequence ID" value="AGW25593.1"/>
    <property type="molecule type" value="mRNA"/>
</dbReference>
<gene>
    <name evidence="8" type="primary">ERF53</name>
</gene>
<dbReference type="Gene3D" id="3.30.730.10">
    <property type="entry name" value="AP2/ERF domain"/>
    <property type="match status" value="1"/>
</dbReference>
<dbReference type="InterPro" id="IPR016177">
    <property type="entry name" value="DNA-bd_dom_sf"/>
</dbReference>
<dbReference type="InterPro" id="IPR050913">
    <property type="entry name" value="AP2/ERF_ERF"/>
</dbReference>
<dbReference type="GO" id="GO:0003677">
    <property type="term" value="F:DNA binding"/>
    <property type="evidence" value="ECO:0007669"/>
    <property type="project" value="UniProtKB-KW"/>
</dbReference>
<feature type="domain" description="AP2/ERF" evidence="7">
    <location>
        <begin position="102"/>
        <end position="159"/>
    </location>
</feature>
<keyword evidence="3" id="KW-0238">DNA-binding</keyword>
<evidence type="ECO:0000256" key="2">
    <source>
        <dbReference type="ARBA" id="ARBA00023015"/>
    </source>
</evidence>
<protein>
    <submittedName>
        <fullName evidence="8">AP2/ERF</fullName>
    </submittedName>
</protein>
<keyword evidence="2" id="KW-0805">Transcription regulation</keyword>
<dbReference type="PANTHER" id="PTHR31194:SF140">
    <property type="entry name" value="ETHYLENE-RESPONSIVE TRANSCRIPTION FACTOR CRF2"/>
    <property type="match status" value="1"/>
</dbReference>
<dbReference type="PRINTS" id="PR00367">
    <property type="entry name" value="ETHRSPELEMNT"/>
</dbReference>
<evidence type="ECO:0000256" key="4">
    <source>
        <dbReference type="ARBA" id="ARBA00023163"/>
    </source>
</evidence>
<comment type="subcellular location">
    <subcellularLocation>
        <location evidence="1">Nucleus</location>
    </subcellularLocation>
</comment>
<dbReference type="PROSITE" id="PS51032">
    <property type="entry name" value="AP2_ERF"/>
    <property type="match status" value="1"/>
</dbReference>
<dbReference type="GO" id="GO:0003700">
    <property type="term" value="F:DNA-binding transcription factor activity"/>
    <property type="evidence" value="ECO:0007669"/>
    <property type="project" value="InterPro"/>
</dbReference>
<sequence>MTEKKYTHRLYQTDSPKQPFPRVVRISVADTDATDSSSDEEEQTIPCSTRRHRQRRVVNEIIIEPCAAQNDGDGVVSRKRSRATKARAPASRRVSSSSDGKKFRGVRQRPWGKWAAEIRDPARRVRLWLGTFNTAEEAAMVYDHAAIKIRGPEALTNFLKPPTTWPENEEKPMSSSGYSSGQEESHHSKSNLFSPISVLQCSSLSEEGESVTVKEEENSSFSENLSTEKIALPTTEKMEESESLFPIPNDVMQFDVQFQDVLYGNNSFNDVLPERSMFFEDDGGCCSSSTNLFEDLEFGFNSWNNTTTMNSNRDFFQDIDDLFVSDPLLVL</sequence>
<dbReference type="SMART" id="SM00380">
    <property type="entry name" value="AP2"/>
    <property type="match status" value="1"/>
</dbReference>
<feature type="compositionally biased region" description="Low complexity" evidence="6">
    <location>
        <begin position="86"/>
        <end position="98"/>
    </location>
</feature>
<evidence type="ECO:0000256" key="6">
    <source>
        <dbReference type="SAM" id="MobiDB-lite"/>
    </source>
</evidence>
<dbReference type="GO" id="GO:0005634">
    <property type="term" value="C:nucleus"/>
    <property type="evidence" value="ECO:0007669"/>
    <property type="project" value="UniProtKB-SubCell"/>
</dbReference>
<evidence type="ECO:0000256" key="1">
    <source>
        <dbReference type="ARBA" id="ARBA00004123"/>
    </source>
</evidence>
<dbReference type="CDD" id="cd00018">
    <property type="entry name" value="AP2"/>
    <property type="match status" value="1"/>
</dbReference>
<dbReference type="FunFam" id="3.30.730.10:FF:000001">
    <property type="entry name" value="Ethylene-responsive transcription factor 2"/>
    <property type="match status" value="1"/>
</dbReference>
<evidence type="ECO:0000256" key="5">
    <source>
        <dbReference type="ARBA" id="ARBA00023242"/>
    </source>
</evidence>
<dbReference type="InterPro" id="IPR036955">
    <property type="entry name" value="AP2/ERF_dom_sf"/>
</dbReference>
<feature type="region of interest" description="Disordered" evidence="6">
    <location>
        <begin position="160"/>
        <end position="189"/>
    </location>
</feature>
<proteinExistence type="evidence at transcript level"/>
<feature type="region of interest" description="Disordered" evidence="6">
    <location>
        <begin position="71"/>
        <end position="106"/>
    </location>
</feature>